<keyword evidence="6" id="KW-0677">Repeat</keyword>
<evidence type="ECO:0000256" key="1">
    <source>
        <dbReference type="ARBA" id="ARBA00004251"/>
    </source>
</evidence>
<dbReference type="SUPFAM" id="SSF52058">
    <property type="entry name" value="L domain-like"/>
    <property type="match status" value="1"/>
</dbReference>
<feature type="non-terminal residue" evidence="12">
    <location>
        <position position="215"/>
    </location>
</feature>
<evidence type="ECO:0000313" key="12">
    <source>
        <dbReference type="EMBL" id="PNX93415.1"/>
    </source>
</evidence>
<evidence type="ECO:0000256" key="4">
    <source>
        <dbReference type="ARBA" id="ARBA00022614"/>
    </source>
</evidence>
<evidence type="ECO:0000256" key="11">
    <source>
        <dbReference type="SAM" id="Phobius"/>
    </source>
</evidence>
<keyword evidence="3" id="KW-1003">Cell membrane</keyword>
<keyword evidence="9 12" id="KW-0675">Receptor</keyword>
<evidence type="ECO:0000256" key="5">
    <source>
        <dbReference type="ARBA" id="ARBA00022692"/>
    </source>
</evidence>
<dbReference type="GO" id="GO:0016301">
    <property type="term" value="F:kinase activity"/>
    <property type="evidence" value="ECO:0007669"/>
    <property type="project" value="UniProtKB-KW"/>
</dbReference>
<reference evidence="12 13" key="1">
    <citation type="journal article" date="2014" name="Am. J. Bot.">
        <title>Genome assembly and annotation for red clover (Trifolium pratense; Fabaceae).</title>
        <authorList>
            <person name="Istvanek J."/>
            <person name="Jaros M."/>
            <person name="Krenek A."/>
            <person name="Repkova J."/>
        </authorList>
    </citation>
    <scope>NUCLEOTIDE SEQUENCE [LARGE SCALE GENOMIC DNA]</scope>
    <source>
        <strain evidence="13">cv. Tatra</strain>
        <tissue evidence="12">Young leaves</tissue>
    </source>
</reference>
<dbReference type="ExpressionAtlas" id="A0A2K3MRI6">
    <property type="expression patterns" value="baseline"/>
</dbReference>
<keyword evidence="4" id="KW-0433">Leucine-rich repeat</keyword>
<keyword evidence="5 11" id="KW-0812">Transmembrane</keyword>
<keyword evidence="10" id="KW-0325">Glycoprotein</keyword>
<evidence type="ECO:0000256" key="6">
    <source>
        <dbReference type="ARBA" id="ARBA00022737"/>
    </source>
</evidence>
<dbReference type="InterPro" id="IPR001611">
    <property type="entry name" value="Leu-rich_rpt"/>
</dbReference>
<dbReference type="Gene3D" id="3.80.10.10">
    <property type="entry name" value="Ribonuclease Inhibitor"/>
    <property type="match status" value="1"/>
</dbReference>
<dbReference type="PANTHER" id="PTHR27004:SF428">
    <property type="entry name" value="OS01G0160600 PROTEIN"/>
    <property type="match status" value="1"/>
</dbReference>
<dbReference type="STRING" id="57577.A0A2K3MRI6"/>
<evidence type="ECO:0000256" key="7">
    <source>
        <dbReference type="ARBA" id="ARBA00022989"/>
    </source>
</evidence>
<dbReference type="AlphaFoldDB" id="A0A2K3MRI6"/>
<gene>
    <name evidence="12" type="ORF">L195_g016569</name>
</gene>
<dbReference type="EMBL" id="ASHM01011484">
    <property type="protein sequence ID" value="PNX93415.1"/>
    <property type="molecule type" value="Genomic_DNA"/>
</dbReference>
<dbReference type="Pfam" id="PF13855">
    <property type="entry name" value="LRR_8"/>
    <property type="match status" value="1"/>
</dbReference>
<evidence type="ECO:0000256" key="9">
    <source>
        <dbReference type="ARBA" id="ARBA00023170"/>
    </source>
</evidence>
<feature type="transmembrane region" description="Helical" evidence="11">
    <location>
        <begin position="175"/>
        <end position="195"/>
    </location>
</feature>
<evidence type="ECO:0000256" key="3">
    <source>
        <dbReference type="ARBA" id="ARBA00022475"/>
    </source>
</evidence>
<proteinExistence type="inferred from homology"/>
<dbReference type="PANTHER" id="PTHR27004">
    <property type="entry name" value="RECEPTOR-LIKE PROTEIN 12 ISOFORM X1"/>
    <property type="match status" value="1"/>
</dbReference>
<keyword evidence="12" id="KW-0808">Transferase</keyword>
<keyword evidence="7 11" id="KW-1133">Transmembrane helix</keyword>
<evidence type="ECO:0000256" key="2">
    <source>
        <dbReference type="ARBA" id="ARBA00009592"/>
    </source>
</evidence>
<sequence length="215" mass="23592">MEKMEEGGMTYYDSVSMTMKGNNIVMVKISIAFANIDLSQNNFEGEIPNFIGELQALKGLNLSHNRLTGPIPQSIGNLSSMESLDLSSNILTGVIPAELTNLNSLEVLNLSYNHLIGEIPQGKQFNTFSNDSYEGNIGLCGFPLSKKCGPEQHSPPSAYKFWNEEKFGFGWKPVAIGYGCGTVFGIGLGCCVFLIGKPRWLVMIFGGQPKRRVNR</sequence>
<comment type="similarity">
    <text evidence="2">Belongs to the RLP family.</text>
</comment>
<dbReference type="FunFam" id="3.80.10.10:FF:000111">
    <property type="entry name" value="LRR receptor-like serine/threonine-protein kinase ERECTA"/>
    <property type="match status" value="1"/>
</dbReference>
<evidence type="ECO:0000313" key="13">
    <source>
        <dbReference type="Proteomes" id="UP000236291"/>
    </source>
</evidence>
<keyword evidence="12" id="KW-0418">Kinase</keyword>
<evidence type="ECO:0000256" key="8">
    <source>
        <dbReference type="ARBA" id="ARBA00023136"/>
    </source>
</evidence>
<comment type="subcellular location">
    <subcellularLocation>
        <location evidence="1">Cell membrane</location>
        <topology evidence="1">Single-pass type I membrane protein</topology>
    </subcellularLocation>
</comment>
<organism evidence="12 13">
    <name type="scientific">Trifolium pratense</name>
    <name type="common">Red clover</name>
    <dbReference type="NCBI Taxonomy" id="57577"/>
    <lineage>
        <taxon>Eukaryota</taxon>
        <taxon>Viridiplantae</taxon>
        <taxon>Streptophyta</taxon>
        <taxon>Embryophyta</taxon>
        <taxon>Tracheophyta</taxon>
        <taxon>Spermatophyta</taxon>
        <taxon>Magnoliopsida</taxon>
        <taxon>eudicotyledons</taxon>
        <taxon>Gunneridae</taxon>
        <taxon>Pentapetalae</taxon>
        <taxon>rosids</taxon>
        <taxon>fabids</taxon>
        <taxon>Fabales</taxon>
        <taxon>Fabaceae</taxon>
        <taxon>Papilionoideae</taxon>
        <taxon>50 kb inversion clade</taxon>
        <taxon>NPAAA clade</taxon>
        <taxon>Hologalegina</taxon>
        <taxon>IRL clade</taxon>
        <taxon>Trifolieae</taxon>
        <taxon>Trifolium</taxon>
    </lineage>
</organism>
<comment type="caution">
    <text evidence="12">The sequence shown here is derived from an EMBL/GenBank/DDBJ whole genome shotgun (WGS) entry which is preliminary data.</text>
</comment>
<dbReference type="Pfam" id="PF00560">
    <property type="entry name" value="LRR_1"/>
    <property type="match status" value="1"/>
</dbReference>
<dbReference type="GO" id="GO:0005886">
    <property type="term" value="C:plasma membrane"/>
    <property type="evidence" value="ECO:0007669"/>
    <property type="project" value="UniProtKB-SubCell"/>
</dbReference>
<dbReference type="InterPro" id="IPR032675">
    <property type="entry name" value="LRR_dom_sf"/>
</dbReference>
<accession>A0A2K3MRI6</accession>
<protein>
    <submittedName>
        <fullName evidence="12">Receptor-like protein kinase</fullName>
    </submittedName>
</protein>
<name>A0A2K3MRI6_TRIPR</name>
<dbReference type="PRINTS" id="PR00019">
    <property type="entry name" value="LEURICHRPT"/>
</dbReference>
<keyword evidence="8 11" id="KW-0472">Membrane</keyword>
<dbReference type="Proteomes" id="UP000236291">
    <property type="component" value="Unassembled WGS sequence"/>
</dbReference>
<evidence type="ECO:0000256" key="10">
    <source>
        <dbReference type="ARBA" id="ARBA00023180"/>
    </source>
</evidence>
<reference evidence="12 13" key="2">
    <citation type="journal article" date="2017" name="Front. Plant Sci.">
        <title>Gene Classification and Mining of Molecular Markers Useful in Red Clover (Trifolium pratense) Breeding.</title>
        <authorList>
            <person name="Istvanek J."/>
            <person name="Dluhosova J."/>
            <person name="Dluhos P."/>
            <person name="Patkova L."/>
            <person name="Nedelnik J."/>
            <person name="Repkova J."/>
        </authorList>
    </citation>
    <scope>NUCLEOTIDE SEQUENCE [LARGE SCALE GENOMIC DNA]</scope>
    <source>
        <strain evidence="13">cv. Tatra</strain>
        <tissue evidence="12">Young leaves</tissue>
    </source>
</reference>